<keyword evidence="4" id="KW-1185">Reference proteome</keyword>
<dbReference type="InterPro" id="IPR026913">
    <property type="entry name" value="METTL24"/>
</dbReference>
<dbReference type="InterPro" id="IPR025714">
    <property type="entry name" value="Methyltranfer_dom"/>
</dbReference>
<keyword evidence="1" id="KW-0472">Membrane</keyword>
<dbReference type="PANTHER" id="PTHR32026">
    <property type="entry name" value="METHYLTRANSFERASE-LIKE PROTEIN 24"/>
    <property type="match status" value="1"/>
</dbReference>
<keyword evidence="1" id="KW-1133">Transmembrane helix</keyword>
<accession>A0A836CK40</accession>
<comment type="caution">
    <text evidence="3">The sequence shown here is derived from an EMBL/GenBank/DDBJ whole genome shotgun (WGS) entry which is preliminary data.</text>
</comment>
<name>A0A836CK40_9STRA</name>
<evidence type="ECO:0000313" key="3">
    <source>
        <dbReference type="EMBL" id="KAG5189550.1"/>
    </source>
</evidence>
<organism evidence="3 4">
    <name type="scientific">Tribonema minus</name>
    <dbReference type="NCBI Taxonomy" id="303371"/>
    <lineage>
        <taxon>Eukaryota</taxon>
        <taxon>Sar</taxon>
        <taxon>Stramenopiles</taxon>
        <taxon>Ochrophyta</taxon>
        <taxon>PX clade</taxon>
        <taxon>Xanthophyceae</taxon>
        <taxon>Tribonematales</taxon>
        <taxon>Tribonemataceae</taxon>
        <taxon>Tribonema</taxon>
    </lineage>
</organism>
<evidence type="ECO:0000313" key="4">
    <source>
        <dbReference type="Proteomes" id="UP000664859"/>
    </source>
</evidence>
<evidence type="ECO:0000256" key="1">
    <source>
        <dbReference type="SAM" id="Phobius"/>
    </source>
</evidence>
<dbReference type="GO" id="GO:0008168">
    <property type="term" value="F:methyltransferase activity"/>
    <property type="evidence" value="ECO:0007669"/>
    <property type="project" value="UniProtKB-KW"/>
</dbReference>
<gene>
    <name evidence="3" type="ORF">JKP88DRAFT_233137</name>
</gene>
<dbReference type="AlphaFoldDB" id="A0A836CK40"/>
<dbReference type="EMBL" id="JAFCMP010000048">
    <property type="protein sequence ID" value="KAG5189550.1"/>
    <property type="molecule type" value="Genomic_DNA"/>
</dbReference>
<dbReference type="Pfam" id="PF13383">
    <property type="entry name" value="Methyltransf_22"/>
    <property type="match status" value="1"/>
</dbReference>
<evidence type="ECO:0000259" key="2">
    <source>
        <dbReference type="Pfam" id="PF13383"/>
    </source>
</evidence>
<keyword evidence="1" id="KW-0812">Transmembrane</keyword>
<feature type="domain" description="Methyltransferase" evidence="2">
    <location>
        <begin position="100"/>
        <end position="311"/>
    </location>
</feature>
<protein>
    <submittedName>
        <fullName evidence="3">Methyltransferase domain-containing protein</fullName>
    </submittedName>
</protein>
<dbReference type="GO" id="GO:0032259">
    <property type="term" value="P:methylation"/>
    <property type="evidence" value="ECO:0007669"/>
    <property type="project" value="UniProtKB-KW"/>
</dbReference>
<dbReference type="Proteomes" id="UP000664859">
    <property type="component" value="Unassembled WGS sequence"/>
</dbReference>
<sequence length="345" mass="38387">MRQLTQLLIGSQCGFIILLAVLLFRKAGRQVADDLAPHKAHPVATPYVPSVAKGQCPSHIASCSSLYHQALHRWRTAACARKMRTPELNYHDGRQGDTWDAWEPEYDCGVETRLGEHYWGDGPKFMCGIEFLVDRRDCLVYSIGSHEEDGFEQGILKVAPHCEVHTFDPTSDPKIMAAMSAKGGYHFHLMGLGSQAQSDAGEVLVHGPLKTLQEIMAQLGHTGRTLDVFKIDCEGCEWDTMSAQLFGPMSKGELKVGQLQIELHLSGTPAKPLRTIQHFFEAADTAGLRVFHKERNQWGCLGWKCLEYAFVSAEWARHVFHRTHCPDGVADPAELGTLHANLDCD</sequence>
<proteinExistence type="predicted"/>
<keyword evidence="3" id="KW-0489">Methyltransferase</keyword>
<keyword evidence="3" id="KW-0808">Transferase</keyword>
<dbReference type="OrthoDB" id="38237at2759"/>
<feature type="transmembrane region" description="Helical" evidence="1">
    <location>
        <begin position="6"/>
        <end position="24"/>
    </location>
</feature>
<reference evidence="3" key="1">
    <citation type="submission" date="2021-02" db="EMBL/GenBank/DDBJ databases">
        <title>First Annotated Genome of the Yellow-green Alga Tribonema minus.</title>
        <authorList>
            <person name="Mahan K.M."/>
        </authorList>
    </citation>
    <scope>NUCLEOTIDE SEQUENCE</scope>
    <source>
        <strain evidence="3">UTEX B ZZ1240</strain>
    </source>
</reference>